<feature type="signal peptide" evidence="2">
    <location>
        <begin position="1"/>
        <end position="19"/>
    </location>
</feature>
<evidence type="ECO:0000256" key="2">
    <source>
        <dbReference type="SAM" id="SignalP"/>
    </source>
</evidence>
<feature type="region of interest" description="Disordered" evidence="1">
    <location>
        <begin position="30"/>
        <end position="90"/>
    </location>
</feature>
<evidence type="ECO:0000313" key="3">
    <source>
        <dbReference type="EMBL" id="JAT89406.1"/>
    </source>
</evidence>
<proteinExistence type="predicted"/>
<feature type="compositionally biased region" description="Basic and acidic residues" evidence="1">
    <location>
        <begin position="60"/>
        <end position="69"/>
    </location>
</feature>
<organism evidence="3">
    <name type="scientific">Pectinophora gossypiella</name>
    <name type="common">Cotton pink bollworm</name>
    <name type="synonym">Depressaria gossypiella</name>
    <dbReference type="NCBI Taxonomy" id="13191"/>
    <lineage>
        <taxon>Eukaryota</taxon>
        <taxon>Metazoa</taxon>
        <taxon>Ecdysozoa</taxon>
        <taxon>Arthropoda</taxon>
        <taxon>Hexapoda</taxon>
        <taxon>Insecta</taxon>
        <taxon>Pterygota</taxon>
        <taxon>Neoptera</taxon>
        <taxon>Endopterygota</taxon>
        <taxon>Lepidoptera</taxon>
        <taxon>Glossata</taxon>
        <taxon>Ditrysia</taxon>
        <taxon>Gelechioidea</taxon>
        <taxon>Gelechiidae</taxon>
        <taxon>Apatetrinae</taxon>
        <taxon>Pectinophora</taxon>
    </lineage>
</organism>
<evidence type="ECO:0000256" key="1">
    <source>
        <dbReference type="SAM" id="MobiDB-lite"/>
    </source>
</evidence>
<sequence>MRSMFFVVASLALLAYCVCAPTAEEVIEHIPPKQEQTPSATGKEDAKSGALAVDVASEPKVSRTRREVGGQESDLLPGAKDVDASPFGETSQLEGRGRIRVLPAFLG</sequence>
<keyword evidence="2" id="KW-0732">Signal</keyword>
<accession>A0A1E1WRF1</accession>
<dbReference type="AlphaFoldDB" id="A0A1E1WRF1"/>
<evidence type="ECO:0008006" key="4">
    <source>
        <dbReference type="Google" id="ProtNLM"/>
    </source>
</evidence>
<gene>
    <name evidence="3" type="ORF">g.5531</name>
</gene>
<reference evidence="3" key="1">
    <citation type="submission" date="2015-09" db="EMBL/GenBank/DDBJ databases">
        <title>De novo assembly of Pectinophora gossypiella (Pink Bollworm) gut transcriptome.</title>
        <authorList>
            <person name="Tassone E.E."/>
        </authorList>
    </citation>
    <scope>NUCLEOTIDE SEQUENCE</scope>
</reference>
<dbReference type="EMBL" id="GDQN01001648">
    <property type="protein sequence ID" value="JAT89406.1"/>
    <property type="molecule type" value="Transcribed_RNA"/>
</dbReference>
<feature type="chain" id="PRO_5009115537" description="Secreted protein" evidence="2">
    <location>
        <begin position="20"/>
        <end position="107"/>
    </location>
</feature>
<protein>
    <recommendedName>
        <fullName evidence="4">Secreted protein</fullName>
    </recommendedName>
</protein>
<name>A0A1E1WRF1_PECGO</name>